<dbReference type="InterPro" id="IPR027417">
    <property type="entry name" value="P-loop_NTPase"/>
</dbReference>
<dbReference type="Gene3D" id="3.90.320.10">
    <property type="match status" value="1"/>
</dbReference>
<dbReference type="InterPro" id="IPR038726">
    <property type="entry name" value="PDDEXK_AddAB-type"/>
</dbReference>
<name>A0A3B1DD30_9ZZZZ</name>
<sequence>MSQIITTSFCDNFIDKLADYIEEHYLKTGKDLSRLAIMFGGRRPPLFLKRELAKRIGRSFYPPAFFTIDEFIHYVIRKKEIFHDAVDLNSCFLLYQLAKKVAPEILKGRETFAQFLPWTREILSFIDQLDLERIDDKTLLNIQSNAQIGYDVPQDINALLVHIVKLRQAYHQELKSKQVYSRGLQYFRASELIKDVTFEEFDQIIFGNFFYLNRCEQTIADDLYKRGKAVFMFQGDERKWPVFRRFSKRFDCVIREGEQPKTPQFSLKQHVGFDAHSQVGLVRSILKDIKDLSNTVIVLPNPDNIIPLLSEISADVDNFNISMGYPLKRSSLYSLFEFVFKAQLSRKKERYYAKDYLKVLRHPFIKNLNLGSNPTVTRILVHKIEEILTGKEKTEMSGSLFFVLKDIEALQEVYTLTIEILTRLRIETTQEELKEILKGVHHYFFKAWEDVENFSNFAQVLEESLDVLVHESFLKNYPLNLNIATKMIAIKEEFQLSDFKEEVFLQEEIFRIFESKISREIVAFVGSPLKGLQILGLFETRSLNFENVIVLDVNEGVLPRLSIYEPLIPREVMLSLNLDRLELEEEIQRYQFMRLISSAKNVHLVYQESKDKEKSRFVEELIWEEQKKNKKVDVLPVERAGFQVKVAPRKNVIVKTPEMVAFLRNHTYSASSINTYLRNPIDFYYSYVLGLREQEDMLAEPEARHVGTFIHELLEEAFKPFINKVPVIDAAFRNRFVRMFEERFNDTFGRSMKSDAFLLRSVIVERLNRFLDNEQTGIERNVEEILYLENRFADTIALPCGDIKFGYIVDRVDKMKDGTIMIVDYKTGGIDQMPKAIDRIERMEFSRESIFENVQSFQIPLYFHYLDKQFPDTPINAALYNLRTLKFNKFIDTKMKFSREQINAVFLKALDFILTEILDPKIGFEDVS</sequence>
<dbReference type="InterPro" id="IPR011604">
    <property type="entry name" value="PDDEXK-like_dom_sf"/>
</dbReference>
<gene>
    <name evidence="2" type="ORF">MNBD_UNCLBAC01-1265</name>
</gene>
<reference evidence="2" key="1">
    <citation type="submission" date="2018-06" db="EMBL/GenBank/DDBJ databases">
        <authorList>
            <person name="Zhirakovskaya E."/>
        </authorList>
    </citation>
    <scope>NUCLEOTIDE SEQUENCE</scope>
</reference>
<dbReference type="AlphaFoldDB" id="A0A3B1DD30"/>
<protein>
    <recommendedName>
        <fullName evidence="1">PD-(D/E)XK endonuclease-like domain-containing protein</fullName>
    </recommendedName>
</protein>
<accession>A0A3B1DD30</accession>
<evidence type="ECO:0000259" key="1">
    <source>
        <dbReference type="Pfam" id="PF12705"/>
    </source>
</evidence>
<proteinExistence type="predicted"/>
<dbReference type="EMBL" id="UOGJ01000110">
    <property type="protein sequence ID" value="VAX36751.1"/>
    <property type="molecule type" value="Genomic_DNA"/>
</dbReference>
<evidence type="ECO:0000313" key="2">
    <source>
        <dbReference type="EMBL" id="VAX36751.1"/>
    </source>
</evidence>
<feature type="domain" description="PD-(D/E)XK endonuclease-like" evidence="1">
    <location>
        <begin position="668"/>
        <end position="922"/>
    </location>
</feature>
<dbReference type="Pfam" id="PF12705">
    <property type="entry name" value="PDDEXK_1"/>
    <property type="match status" value="1"/>
</dbReference>
<organism evidence="2">
    <name type="scientific">hydrothermal vent metagenome</name>
    <dbReference type="NCBI Taxonomy" id="652676"/>
    <lineage>
        <taxon>unclassified sequences</taxon>
        <taxon>metagenomes</taxon>
        <taxon>ecological metagenomes</taxon>
    </lineage>
</organism>
<dbReference type="SUPFAM" id="SSF52540">
    <property type="entry name" value="P-loop containing nucleoside triphosphate hydrolases"/>
    <property type="match status" value="1"/>
</dbReference>